<dbReference type="Proteomes" id="UP000541109">
    <property type="component" value="Unassembled WGS sequence"/>
</dbReference>
<name>A0A839A8X8_9HYPH</name>
<dbReference type="AlphaFoldDB" id="A0A839A8X8"/>
<comment type="caution">
    <text evidence="1">The sequence shown here is derived from an EMBL/GenBank/DDBJ whole genome shotgun (WGS) entry which is preliminary data.</text>
</comment>
<accession>A0A839A8X8</accession>
<proteinExistence type="predicted"/>
<organism evidence="1 2">
    <name type="scientific">Stappia albiluteola</name>
    <dbReference type="NCBI Taxonomy" id="2758565"/>
    <lineage>
        <taxon>Bacteria</taxon>
        <taxon>Pseudomonadati</taxon>
        <taxon>Pseudomonadota</taxon>
        <taxon>Alphaproteobacteria</taxon>
        <taxon>Hyphomicrobiales</taxon>
        <taxon>Stappiaceae</taxon>
        <taxon>Stappia</taxon>
    </lineage>
</organism>
<evidence type="ECO:0000313" key="2">
    <source>
        <dbReference type="Proteomes" id="UP000541109"/>
    </source>
</evidence>
<protein>
    <submittedName>
        <fullName evidence="1">Uncharacterized protein</fullName>
    </submittedName>
</protein>
<keyword evidence="2" id="KW-1185">Reference proteome</keyword>
<dbReference type="RefSeq" id="WP_182161916.1">
    <property type="nucleotide sequence ID" value="NZ_JACFXV010000031.1"/>
</dbReference>
<dbReference type="EMBL" id="JACFXV010000031">
    <property type="protein sequence ID" value="MBA5775983.1"/>
    <property type="molecule type" value="Genomic_DNA"/>
</dbReference>
<reference evidence="1 2" key="1">
    <citation type="submission" date="2020-07" db="EMBL/GenBank/DDBJ databases">
        <title>Stappia sp., F7233, whole genome shotgun sequencing project.</title>
        <authorList>
            <person name="Jiang S."/>
            <person name="Liu Z.W."/>
            <person name="Du Z.J."/>
        </authorList>
    </citation>
    <scope>NUCLEOTIDE SEQUENCE [LARGE SCALE GENOMIC DNA]</scope>
    <source>
        <strain evidence="1 2">F7233</strain>
    </source>
</reference>
<evidence type="ECO:0000313" key="1">
    <source>
        <dbReference type="EMBL" id="MBA5775983.1"/>
    </source>
</evidence>
<sequence length="652" mass="71203">MAQVGVTELIWHFAGYMHLADELARARTQFEEGDFKVSTQEFEDRNYSDKFKPEDLDQWDTGRILPYVAPVEEAMQFAKALPDHIRHVSDDYPQRIEFDPDLAKIKFSGAVFGGSGSGSNVYRYEGGDEKFIDTNQLNWMNDNDMVGVDPDSGVMGLNNFDVKATLGWMTDAAGDAITDGVLPQGSYGLEMQQSMVEQQMARAESGEAPSHVDYGIYINGVKQEVGEEEVVEEEGDGEEDALREGAPPAMPDQPDGWLPGDPTLQAAETGGNEAYNGASIIDANEACGTLVVLGNYYMTNAIFQTNVYTDQDCVTIGGNGAGAGYNALVETGGNIAENTAQFEKTALLEEIMDNRGLTGFNWNIEISYGDHFDIKTLTQTNYISGNDIVCQTQSGAFYRVSMDANGQANIVTVEDYGKSYDLIVVLGNYHGGNYICQNNFILDNDKIMMSAPGEDGVAQSVYAGQNYLSNTAVISSYGLEGFMEISDDFEAFIRDLETTNNISPQDWWAFSGSGSATMNVLFVTGDYYDMNYICQNNYIVDYDTALQMFGEYGADGQQFLSTGGNTAENAAIIVDVGAYGDQYVGGEVYEESFLVQTEIAEGNNDTIVYGNADQLANEVVAFAYTPEEVEEQQELGIANTQTGGDELGHIMT</sequence>
<gene>
    <name evidence="1" type="ORF">H2509_02445</name>
</gene>